<organism evidence="2 3">
    <name type="scientific">Pedobacter yulinensis</name>
    <dbReference type="NCBI Taxonomy" id="2126353"/>
    <lineage>
        <taxon>Bacteria</taxon>
        <taxon>Pseudomonadati</taxon>
        <taxon>Bacteroidota</taxon>
        <taxon>Sphingobacteriia</taxon>
        <taxon>Sphingobacteriales</taxon>
        <taxon>Sphingobacteriaceae</taxon>
        <taxon>Pedobacter</taxon>
    </lineage>
</organism>
<dbReference type="Proteomes" id="UP000240912">
    <property type="component" value="Unassembled WGS sequence"/>
</dbReference>
<evidence type="ECO:0000313" key="2">
    <source>
        <dbReference type="EMBL" id="PST82783.1"/>
    </source>
</evidence>
<feature type="compositionally biased region" description="Basic and acidic residues" evidence="1">
    <location>
        <begin position="50"/>
        <end position="66"/>
    </location>
</feature>
<dbReference type="EMBL" id="PYLS01000005">
    <property type="protein sequence ID" value="PST82783.1"/>
    <property type="molecule type" value="Genomic_DNA"/>
</dbReference>
<evidence type="ECO:0000256" key="1">
    <source>
        <dbReference type="SAM" id="MobiDB-lite"/>
    </source>
</evidence>
<accession>A0A2T3HK45</accession>
<proteinExistence type="predicted"/>
<protein>
    <submittedName>
        <fullName evidence="2">Uncharacterized protein</fullName>
    </submittedName>
</protein>
<feature type="compositionally biased region" description="Polar residues" evidence="1">
    <location>
        <begin position="18"/>
        <end position="43"/>
    </location>
</feature>
<keyword evidence="3" id="KW-1185">Reference proteome</keyword>
<dbReference type="AlphaFoldDB" id="A0A2T3HK45"/>
<gene>
    <name evidence="2" type="ORF">C7T94_09055</name>
</gene>
<evidence type="ECO:0000313" key="3">
    <source>
        <dbReference type="Proteomes" id="UP000240912"/>
    </source>
</evidence>
<name>A0A2T3HK45_9SPHI</name>
<feature type="region of interest" description="Disordered" evidence="1">
    <location>
        <begin position="1"/>
        <end position="106"/>
    </location>
</feature>
<comment type="caution">
    <text evidence="2">The sequence shown here is derived from an EMBL/GenBank/DDBJ whole genome shotgun (WGS) entry which is preliminary data.</text>
</comment>
<sequence>MPARKNLNILAAAKKETNMTAQQPQSAPDKQDQSQQAAEQNCQVAGRFPGPEHQEHETSSDQEKPVSFRGSGYSSDEHEPTDETVTGEPGTGEIVTPRPVGPPTRP</sequence>
<reference evidence="2 3" key="1">
    <citation type="submission" date="2018-03" db="EMBL/GenBank/DDBJ databases">
        <authorList>
            <person name="Keele B.F."/>
        </authorList>
    </citation>
    <scope>NUCLEOTIDE SEQUENCE [LARGE SCALE GENOMIC DNA]</scope>
    <source>
        <strain evidence="2 3">YL28-9</strain>
    </source>
</reference>